<dbReference type="OrthoDB" id="1443962at2"/>
<feature type="signal peptide" evidence="1">
    <location>
        <begin position="1"/>
        <end position="27"/>
    </location>
</feature>
<dbReference type="GO" id="GO:0004180">
    <property type="term" value="F:carboxypeptidase activity"/>
    <property type="evidence" value="ECO:0007669"/>
    <property type="project" value="UniProtKB-KW"/>
</dbReference>
<protein>
    <submittedName>
        <fullName evidence="2">Carboxypeptidase-like protein</fullName>
    </submittedName>
</protein>
<evidence type="ECO:0000256" key="1">
    <source>
        <dbReference type="SAM" id="SignalP"/>
    </source>
</evidence>
<organism evidence="2 3">
    <name type="scientific">Pedobacter cryoconitis</name>
    <dbReference type="NCBI Taxonomy" id="188932"/>
    <lineage>
        <taxon>Bacteria</taxon>
        <taxon>Pseudomonadati</taxon>
        <taxon>Bacteroidota</taxon>
        <taxon>Sphingobacteriia</taxon>
        <taxon>Sphingobacteriales</taxon>
        <taxon>Sphingobacteriaceae</taxon>
        <taxon>Pedobacter</taxon>
    </lineage>
</organism>
<dbReference type="Pfam" id="PF13715">
    <property type="entry name" value="CarbopepD_reg_2"/>
    <property type="match status" value="1"/>
</dbReference>
<dbReference type="Proteomes" id="UP000249754">
    <property type="component" value="Unassembled WGS sequence"/>
</dbReference>
<dbReference type="SUPFAM" id="SSF49464">
    <property type="entry name" value="Carboxypeptidase regulatory domain-like"/>
    <property type="match status" value="1"/>
</dbReference>
<keyword evidence="1" id="KW-0732">Signal</keyword>
<comment type="caution">
    <text evidence="2">The sequence shown here is derived from an EMBL/GenBank/DDBJ whole genome shotgun (WGS) entry which is preliminary data.</text>
</comment>
<evidence type="ECO:0000313" key="3">
    <source>
        <dbReference type="Proteomes" id="UP000249754"/>
    </source>
</evidence>
<keyword evidence="2" id="KW-0378">Hydrolase</keyword>
<name>A0A327SU16_9SPHI</name>
<dbReference type="RefSeq" id="WP_111634443.1">
    <property type="nucleotide sequence ID" value="NZ_QLLR01000015.1"/>
</dbReference>
<dbReference type="EMBL" id="QLLR01000015">
    <property type="protein sequence ID" value="RAJ29097.1"/>
    <property type="molecule type" value="Genomic_DNA"/>
</dbReference>
<reference evidence="2 3" key="1">
    <citation type="submission" date="2018-06" db="EMBL/GenBank/DDBJ databases">
        <title>Genomic Encyclopedia of Archaeal and Bacterial Type Strains, Phase II (KMG-II): from individual species to whole genera.</title>
        <authorList>
            <person name="Goeker M."/>
        </authorList>
    </citation>
    <scope>NUCLEOTIDE SEQUENCE [LARGE SCALE GENOMIC DNA]</scope>
    <source>
        <strain evidence="2 3">DSM 14825</strain>
    </source>
</reference>
<sequence length="120" mass="12988">MKKVALSISLLALFAILIFSLTASSPAAPVYYSIAARECMLHVTVVDEESNAFPGATVSLKELHKDTITNADGVAALMISRHSDMLVVSFAGYQTQMIKVIRGNTKPYKVKLYPAGLLKD</sequence>
<keyword evidence="2" id="KW-0645">Protease</keyword>
<dbReference type="InterPro" id="IPR008969">
    <property type="entry name" value="CarboxyPept-like_regulatory"/>
</dbReference>
<feature type="chain" id="PRO_5016255939" evidence="1">
    <location>
        <begin position="28"/>
        <end position="120"/>
    </location>
</feature>
<proteinExistence type="predicted"/>
<dbReference type="AlphaFoldDB" id="A0A327SU16"/>
<accession>A0A327SU16</accession>
<keyword evidence="2" id="KW-0121">Carboxypeptidase</keyword>
<gene>
    <name evidence="2" type="ORF">LY11_02989</name>
</gene>
<evidence type="ECO:0000313" key="2">
    <source>
        <dbReference type="EMBL" id="RAJ29097.1"/>
    </source>
</evidence>
<dbReference type="Gene3D" id="2.60.40.1120">
    <property type="entry name" value="Carboxypeptidase-like, regulatory domain"/>
    <property type="match status" value="1"/>
</dbReference>